<evidence type="ECO:0000313" key="2">
    <source>
        <dbReference type="EMBL" id="KAH7113794.1"/>
    </source>
</evidence>
<name>A0A9P9IBL9_9PLEO</name>
<dbReference type="OrthoDB" id="2398441at2759"/>
<organism evidence="2 3">
    <name type="scientific">Dendryphion nanum</name>
    <dbReference type="NCBI Taxonomy" id="256645"/>
    <lineage>
        <taxon>Eukaryota</taxon>
        <taxon>Fungi</taxon>
        <taxon>Dikarya</taxon>
        <taxon>Ascomycota</taxon>
        <taxon>Pezizomycotina</taxon>
        <taxon>Dothideomycetes</taxon>
        <taxon>Pleosporomycetidae</taxon>
        <taxon>Pleosporales</taxon>
        <taxon>Torulaceae</taxon>
        <taxon>Dendryphion</taxon>
    </lineage>
</organism>
<dbReference type="PANTHER" id="PTHR28042">
    <property type="entry name" value="E3 UBIQUITIN-PROTEIN LIGASE COMPLEX SLX5-SLX8 SUBUNIT SLX5"/>
    <property type="match status" value="1"/>
</dbReference>
<dbReference type="EMBL" id="JAGMWT010000018">
    <property type="protein sequence ID" value="KAH7113794.1"/>
    <property type="molecule type" value="Genomic_DNA"/>
</dbReference>
<dbReference type="PANTHER" id="PTHR28042:SF1">
    <property type="entry name" value="E3 UBIQUITIN-PROTEIN LIGASE COMPLEX SLX5-SLX8 SUBUNIT SLX5"/>
    <property type="match status" value="1"/>
</dbReference>
<dbReference type="GO" id="GO:0033768">
    <property type="term" value="C:SUMO-targeted ubiquitin ligase complex"/>
    <property type="evidence" value="ECO:0007669"/>
    <property type="project" value="TreeGrafter"/>
</dbReference>
<evidence type="ECO:0000313" key="3">
    <source>
        <dbReference type="Proteomes" id="UP000700596"/>
    </source>
</evidence>
<gene>
    <name evidence="2" type="ORF">B0J11DRAFT_585001</name>
</gene>
<dbReference type="InterPro" id="IPR038886">
    <property type="entry name" value="E3_SLX5/Rfp1"/>
</dbReference>
<comment type="caution">
    <text evidence="2">The sequence shown here is derived from an EMBL/GenBank/DDBJ whole genome shotgun (WGS) entry which is preliminary data.</text>
</comment>
<dbReference type="GO" id="GO:0004842">
    <property type="term" value="F:ubiquitin-protein transferase activity"/>
    <property type="evidence" value="ECO:0007669"/>
    <property type="project" value="TreeGrafter"/>
</dbReference>
<feature type="compositionally biased region" description="Polar residues" evidence="1">
    <location>
        <begin position="25"/>
        <end position="35"/>
    </location>
</feature>
<keyword evidence="3" id="KW-1185">Reference proteome</keyword>
<feature type="compositionally biased region" description="Polar residues" evidence="1">
    <location>
        <begin position="98"/>
        <end position="109"/>
    </location>
</feature>
<feature type="region of interest" description="Disordered" evidence="1">
    <location>
        <begin position="137"/>
        <end position="196"/>
    </location>
</feature>
<feature type="compositionally biased region" description="Polar residues" evidence="1">
    <location>
        <begin position="79"/>
        <end position="90"/>
    </location>
</feature>
<feature type="region of interest" description="Disordered" evidence="1">
    <location>
        <begin position="1"/>
        <end position="122"/>
    </location>
</feature>
<accession>A0A9P9IBL9</accession>
<evidence type="ECO:0000256" key="1">
    <source>
        <dbReference type="SAM" id="MobiDB-lite"/>
    </source>
</evidence>
<proteinExistence type="predicted"/>
<dbReference type="Proteomes" id="UP000700596">
    <property type="component" value="Unassembled WGS sequence"/>
</dbReference>
<protein>
    <submittedName>
        <fullName evidence="2">Uncharacterized protein</fullName>
    </submittedName>
</protein>
<dbReference type="AlphaFoldDB" id="A0A9P9IBL9"/>
<sequence length="381" mass="42194">MEHDDPLSPTWFSSDSRLSAARELSSGTANTNGTGPSHRHLSGLHLPHISQINSMPGPHHRQRYAGDGFDFRRPAQMSRRPSPSSLNNEATVIDLTNDDTWPSTSNSRRPNPLPQRAPRFPRNIMDTQQEIIDLDDEEEDEMGGGGAGASRPVAPSDSPEIEFVSSRRIPPRLRNSDDDLEITGSAPVPEERRRTPRDSLENFVGMIRQDIMAENNLLPHLRARIMAVTRMPHTAPVRTPRQPGSRAGVFVAPVMEYDLVGFNMGLEGNQPPPPTPPTYNAPEAAHEGFTRTVKEEDTLVCPNCGDELCTGTSDIKKQVWIIKGCGHVYCGECTANRSSSRKTVKGKERVAPEQHRPFKQCVVGGCEKKVTNRSQMIQVFL</sequence>
<reference evidence="2" key="1">
    <citation type="journal article" date="2021" name="Nat. Commun.">
        <title>Genetic determinants of endophytism in the Arabidopsis root mycobiome.</title>
        <authorList>
            <person name="Mesny F."/>
            <person name="Miyauchi S."/>
            <person name="Thiergart T."/>
            <person name="Pickel B."/>
            <person name="Atanasova L."/>
            <person name="Karlsson M."/>
            <person name="Huettel B."/>
            <person name="Barry K.W."/>
            <person name="Haridas S."/>
            <person name="Chen C."/>
            <person name="Bauer D."/>
            <person name="Andreopoulos W."/>
            <person name="Pangilinan J."/>
            <person name="LaButti K."/>
            <person name="Riley R."/>
            <person name="Lipzen A."/>
            <person name="Clum A."/>
            <person name="Drula E."/>
            <person name="Henrissat B."/>
            <person name="Kohler A."/>
            <person name="Grigoriev I.V."/>
            <person name="Martin F.M."/>
            <person name="Hacquard S."/>
        </authorList>
    </citation>
    <scope>NUCLEOTIDE SEQUENCE</scope>
    <source>
        <strain evidence="2">MPI-CAGE-CH-0243</strain>
    </source>
</reference>